<sequence length="215" mass="22441">MPPSFRSSRRNVLGVICSITAITSLPPAMAESYRPGKTNLPRIGIIGSGQVGGTLGRLWAQAGYQVMFSSREPELLQDVVANAGANARAGDVAQAIAFGDVILLAVPYGAEPSIAEKYSKVLAGKILIDADNAYPYRDGAVAEKARSFGVAKYSAQLFPGTLFVRAFNSVNASSLTDGGGGDTEVLYSFTNDKAGEVAAQLIKATGCVPVRGHDL</sequence>
<dbReference type="InterPro" id="IPR051267">
    <property type="entry name" value="STEAP_metalloreductase"/>
</dbReference>
<keyword evidence="5" id="KW-1185">Reference proteome</keyword>
<evidence type="ECO:0000256" key="2">
    <source>
        <dbReference type="SAM" id="SignalP"/>
    </source>
</evidence>
<dbReference type="PANTHER" id="PTHR14239">
    <property type="entry name" value="DUDULIN-RELATED"/>
    <property type="match status" value="1"/>
</dbReference>
<keyword evidence="2" id="KW-0732">Signal</keyword>
<dbReference type="Gene3D" id="3.40.50.720">
    <property type="entry name" value="NAD(P)-binding Rossmann-like Domain"/>
    <property type="match status" value="1"/>
</dbReference>
<gene>
    <name evidence="4" type="ORF">OQ497_09850</name>
</gene>
<organism evidence="4 5">
    <name type="scientific">Acetobacter thailandicus</name>
    <dbReference type="NCBI Taxonomy" id="1502842"/>
    <lineage>
        <taxon>Bacteria</taxon>
        <taxon>Pseudomonadati</taxon>
        <taxon>Pseudomonadota</taxon>
        <taxon>Alphaproteobacteria</taxon>
        <taxon>Acetobacterales</taxon>
        <taxon>Acetobacteraceae</taxon>
        <taxon>Acetobacter</taxon>
    </lineage>
</organism>
<dbReference type="Proteomes" id="UP001301152">
    <property type="component" value="Unassembled WGS sequence"/>
</dbReference>
<name>A0ABT3QG53_9PROT</name>
<feature type="domain" description="Pyrroline-5-carboxylate reductase catalytic N-terminal" evidence="3">
    <location>
        <begin position="42"/>
        <end position="132"/>
    </location>
</feature>
<evidence type="ECO:0000313" key="4">
    <source>
        <dbReference type="EMBL" id="MCX2564262.1"/>
    </source>
</evidence>
<feature type="signal peptide" evidence="2">
    <location>
        <begin position="1"/>
        <end position="30"/>
    </location>
</feature>
<protein>
    <submittedName>
        <fullName evidence="4">NAD(P)-binding domain-containing protein</fullName>
    </submittedName>
</protein>
<evidence type="ECO:0000313" key="5">
    <source>
        <dbReference type="Proteomes" id="UP001301152"/>
    </source>
</evidence>
<dbReference type="SUPFAM" id="SSF51735">
    <property type="entry name" value="NAD(P)-binding Rossmann-fold domains"/>
    <property type="match status" value="1"/>
</dbReference>
<dbReference type="Pfam" id="PF03807">
    <property type="entry name" value="F420_oxidored"/>
    <property type="match status" value="1"/>
</dbReference>
<dbReference type="EMBL" id="JAPIUZ010000004">
    <property type="protein sequence ID" value="MCX2564262.1"/>
    <property type="molecule type" value="Genomic_DNA"/>
</dbReference>
<keyword evidence="1" id="KW-0560">Oxidoreductase</keyword>
<feature type="chain" id="PRO_5047451468" evidence="2">
    <location>
        <begin position="31"/>
        <end position="215"/>
    </location>
</feature>
<dbReference type="PANTHER" id="PTHR14239:SF10">
    <property type="entry name" value="REDUCTASE"/>
    <property type="match status" value="1"/>
</dbReference>
<dbReference type="RefSeq" id="WP_173559933.1">
    <property type="nucleotide sequence ID" value="NZ_JAPIUZ010000004.1"/>
</dbReference>
<dbReference type="InterPro" id="IPR036291">
    <property type="entry name" value="NAD(P)-bd_dom_sf"/>
</dbReference>
<evidence type="ECO:0000259" key="3">
    <source>
        <dbReference type="Pfam" id="PF03807"/>
    </source>
</evidence>
<reference evidence="4 5" key="1">
    <citation type="submission" date="2022-11" db="EMBL/GenBank/DDBJ databases">
        <title>Genome sequencing of Acetobacter type strain.</title>
        <authorList>
            <person name="Heo J."/>
            <person name="Lee D."/>
            <person name="Han B.-H."/>
            <person name="Hong S.-B."/>
            <person name="Kwon S.-W."/>
        </authorList>
    </citation>
    <scope>NUCLEOTIDE SEQUENCE [LARGE SCALE GENOMIC DNA]</scope>
    <source>
        <strain evidence="4 5">KACC 21253</strain>
    </source>
</reference>
<evidence type="ECO:0000256" key="1">
    <source>
        <dbReference type="ARBA" id="ARBA00023002"/>
    </source>
</evidence>
<comment type="caution">
    <text evidence="4">The sequence shown here is derived from an EMBL/GenBank/DDBJ whole genome shotgun (WGS) entry which is preliminary data.</text>
</comment>
<proteinExistence type="predicted"/>
<dbReference type="InterPro" id="IPR028939">
    <property type="entry name" value="P5C_Rdtase_cat_N"/>
</dbReference>
<accession>A0ABT3QG53</accession>